<name>A0A7G7W769_9BACT</name>
<protein>
    <submittedName>
        <fullName evidence="1">DUF4393 domain-containing protein</fullName>
    </submittedName>
</protein>
<dbReference type="AlphaFoldDB" id="A0A7G7W769"/>
<dbReference type="InterPro" id="IPR025506">
    <property type="entry name" value="Abi_alpha"/>
</dbReference>
<gene>
    <name evidence="1" type="ORF">H4317_19085</name>
</gene>
<evidence type="ECO:0000313" key="1">
    <source>
        <dbReference type="EMBL" id="QNH62212.1"/>
    </source>
</evidence>
<accession>A0A7G7W769</accession>
<dbReference type="Pfam" id="PF14337">
    <property type="entry name" value="Abi_alpha"/>
    <property type="match status" value="1"/>
</dbReference>
<evidence type="ECO:0000313" key="2">
    <source>
        <dbReference type="Proteomes" id="UP000515489"/>
    </source>
</evidence>
<dbReference type="RefSeq" id="WP_185888127.1">
    <property type="nucleotide sequence ID" value="NZ_CP060202.1"/>
</dbReference>
<organism evidence="1 2">
    <name type="scientific">Hymenobacter sediminicola</name>
    <dbReference type="NCBI Taxonomy" id="2761579"/>
    <lineage>
        <taxon>Bacteria</taxon>
        <taxon>Pseudomonadati</taxon>
        <taxon>Bacteroidota</taxon>
        <taxon>Cytophagia</taxon>
        <taxon>Cytophagales</taxon>
        <taxon>Hymenobacteraceae</taxon>
        <taxon>Hymenobacter</taxon>
    </lineage>
</organism>
<proteinExistence type="predicted"/>
<sequence>MKKVLGPAVEEMGGMVADYVRIHRLGKQIKAFTRSQQMLTDAGLTPSPIAMKTLWPLMEGISIEDNDSLSEKWAALLANAASPNGSEVVEPSFADVLKQLTPTQALILDHLYEQVDGRLMQQERGWYYTFKVDKVRRVIELPFTDFERCMDNLIRLRLCTRIIPARNNSLFKPPAGFPTTEPTMFGYAFVQACKAPIAQKL</sequence>
<dbReference type="KEGG" id="hsk:H4317_19085"/>
<dbReference type="EMBL" id="CP060202">
    <property type="protein sequence ID" value="QNH62212.1"/>
    <property type="molecule type" value="Genomic_DNA"/>
</dbReference>
<keyword evidence="2" id="KW-1185">Reference proteome</keyword>
<reference evidence="1 2" key="1">
    <citation type="submission" date="2020-08" db="EMBL/GenBank/DDBJ databases">
        <title>Hymenobacter sp. S2-20-2 genome sequencing.</title>
        <authorList>
            <person name="Jin L."/>
        </authorList>
    </citation>
    <scope>NUCLEOTIDE SEQUENCE [LARGE SCALE GENOMIC DNA]</scope>
    <source>
        <strain evidence="1 2">S2-20-2</strain>
    </source>
</reference>
<dbReference type="Proteomes" id="UP000515489">
    <property type="component" value="Chromosome"/>
</dbReference>